<organism evidence="1 2">
    <name type="scientific">Dioscorea alata</name>
    <name type="common">Purple yam</name>
    <dbReference type="NCBI Taxonomy" id="55571"/>
    <lineage>
        <taxon>Eukaryota</taxon>
        <taxon>Viridiplantae</taxon>
        <taxon>Streptophyta</taxon>
        <taxon>Embryophyta</taxon>
        <taxon>Tracheophyta</taxon>
        <taxon>Spermatophyta</taxon>
        <taxon>Magnoliopsida</taxon>
        <taxon>Liliopsida</taxon>
        <taxon>Dioscoreales</taxon>
        <taxon>Dioscoreaceae</taxon>
        <taxon>Dioscorea</taxon>
    </lineage>
</organism>
<dbReference type="EMBL" id="CM037030">
    <property type="protein sequence ID" value="KAH7651747.1"/>
    <property type="molecule type" value="Genomic_DNA"/>
</dbReference>
<comment type="caution">
    <text evidence="1">The sequence shown here is derived from an EMBL/GenBank/DDBJ whole genome shotgun (WGS) entry which is preliminary data.</text>
</comment>
<proteinExistence type="predicted"/>
<dbReference type="Proteomes" id="UP000827976">
    <property type="component" value="Chromosome 20"/>
</dbReference>
<protein>
    <submittedName>
        <fullName evidence="1">Zinc finger RING/FYVE/PHD-type protein</fullName>
    </submittedName>
</protein>
<evidence type="ECO:0000313" key="2">
    <source>
        <dbReference type="Proteomes" id="UP000827976"/>
    </source>
</evidence>
<reference evidence="2" key="1">
    <citation type="journal article" date="2022" name="Nat. Commun.">
        <title>Chromosome evolution and the genetic basis of agronomically important traits in greater yam.</title>
        <authorList>
            <person name="Bredeson J.V."/>
            <person name="Lyons J.B."/>
            <person name="Oniyinde I.O."/>
            <person name="Okereke N.R."/>
            <person name="Kolade O."/>
            <person name="Nnabue I."/>
            <person name="Nwadili C.O."/>
            <person name="Hribova E."/>
            <person name="Parker M."/>
            <person name="Nwogha J."/>
            <person name="Shu S."/>
            <person name="Carlson J."/>
            <person name="Kariba R."/>
            <person name="Muthemba S."/>
            <person name="Knop K."/>
            <person name="Barton G.J."/>
            <person name="Sherwood A.V."/>
            <person name="Lopez-Montes A."/>
            <person name="Asiedu R."/>
            <person name="Jamnadass R."/>
            <person name="Muchugi A."/>
            <person name="Goodstein D."/>
            <person name="Egesi C.N."/>
            <person name="Featherston J."/>
            <person name="Asfaw A."/>
            <person name="Simpson G.G."/>
            <person name="Dolezel J."/>
            <person name="Hendre P.S."/>
            <person name="Van Deynze A."/>
            <person name="Kumar P.L."/>
            <person name="Obidiegwu J.E."/>
            <person name="Bhattacharjee R."/>
            <person name="Rokhsar D.S."/>
        </authorList>
    </citation>
    <scope>NUCLEOTIDE SEQUENCE [LARGE SCALE GENOMIC DNA]</scope>
    <source>
        <strain evidence="2">cv. TDa95/00328</strain>
    </source>
</reference>
<evidence type="ECO:0000313" key="1">
    <source>
        <dbReference type="EMBL" id="KAH7651747.1"/>
    </source>
</evidence>
<accession>A0ACB7TW62</accession>
<name>A0ACB7TW62_DIOAL</name>
<sequence length="313" mass="36929">MSDGDHIETVYSYSLRSSYGSSRWSPPPTLLNNIITEQVISAPLLIIRYEYEIENYYYHPIRSGFRISDPMTVSSHGYCAYDLLLFANISSAMEAIQNMIIDSDPFFPLIMPLDWCYNLVNQVAHEILLQRDIYRFRSENICLELDIIIQNRIVDHDELENSSNDDDDDDDDEYEHEEIFINESFDVEQEHVIVRPPELLESLVLEVYTDEDDDEYDYEYEHEEIFINESFDVEQEHVIVRPAPPELLESLVLEVCTDETNIEYDQCVICMEEFIVGEKIQRLPCSHCFHENCIFCWFRNKDTCPICRYGEQL</sequence>
<gene>
    <name evidence="1" type="ORF">IHE45_20G077700</name>
</gene>
<keyword evidence="2" id="KW-1185">Reference proteome</keyword>